<reference evidence="1 2" key="1">
    <citation type="submission" date="2020-08" db="EMBL/GenBank/DDBJ databases">
        <title>Genomic Encyclopedia of Type Strains, Phase IV (KMG-IV): sequencing the most valuable type-strain genomes for metagenomic binning, comparative biology and taxonomic classification.</title>
        <authorList>
            <person name="Goeker M."/>
        </authorList>
    </citation>
    <scope>NUCLEOTIDE SEQUENCE [LARGE SCALE GENOMIC DNA]</scope>
    <source>
        <strain evidence="1 2">DSM 101015</strain>
    </source>
</reference>
<organism evidence="1 2">
    <name type="scientific">Sulfitobacter noctilucicola</name>
    <dbReference type="NCBI Taxonomy" id="1342301"/>
    <lineage>
        <taxon>Bacteria</taxon>
        <taxon>Pseudomonadati</taxon>
        <taxon>Pseudomonadota</taxon>
        <taxon>Alphaproteobacteria</taxon>
        <taxon>Rhodobacterales</taxon>
        <taxon>Roseobacteraceae</taxon>
        <taxon>Sulfitobacter</taxon>
    </lineage>
</organism>
<evidence type="ECO:0000313" key="2">
    <source>
        <dbReference type="Proteomes" id="UP000565745"/>
    </source>
</evidence>
<keyword evidence="2" id="KW-1185">Reference proteome</keyword>
<proteinExistence type="predicted"/>
<comment type="caution">
    <text evidence="1">The sequence shown here is derived from an EMBL/GenBank/DDBJ whole genome shotgun (WGS) entry which is preliminary data.</text>
</comment>
<gene>
    <name evidence="1" type="ORF">GGR93_003642</name>
</gene>
<evidence type="ECO:0000313" key="1">
    <source>
        <dbReference type="EMBL" id="MBB4175834.1"/>
    </source>
</evidence>
<dbReference type="AlphaFoldDB" id="A0A7W6MB98"/>
<accession>A0A7W6MB98</accession>
<sequence length="35" mass="3827">MQSILSFPTLRSPVTAEITATNVMGIKQKMNDTAM</sequence>
<dbReference type="EMBL" id="JACIFU010000006">
    <property type="protein sequence ID" value="MBB4175834.1"/>
    <property type="molecule type" value="Genomic_DNA"/>
</dbReference>
<protein>
    <submittedName>
        <fullName evidence="1">Uncharacterized protein</fullName>
    </submittedName>
</protein>
<dbReference type="Proteomes" id="UP000565745">
    <property type="component" value="Unassembled WGS sequence"/>
</dbReference>
<name>A0A7W6MB98_9RHOB</name>